<sequence length="115" mass="13057">MSSWAIKTFVYKEPDSIVERFMTRRFVPGYWRRSSPITNPIYPVNSPRPCSRIVSKAQIDALSQLNDSLLILLDDSNHRYGSSRYGSRVVLRAVAQGRLSLASLWIEGTKIGIKV</sequence>
<gene>
    <name evidence="1" type="ORF">GCG54_00000717</name>
</gene>
<name>A0A8H4FJH4_COLGL</name>
<dbReference type="Proteomes" id="UP000613401">
    <property type="component" value="Unassembled WGS sequence"/>
</dbReference>
<organism evidence="1 2">
    <name type="scientific">Colletotrichum gloeosporioides</name>
    <name type="common">Anthracnose fungus</name>
    <name type="synonym">Glomerella cingulata</name>
    <dbReference type="NCBI Taxonomy" id="474922"/>
    <lineage>
        <taxon>Eukaryota</taxon>
        <taxon>Fungi</taxon>
        <taxon>Dikarya</taxon>
        <taxon>Ascomycota</taxon>
        <taxon>Pezizomycotina</taxon>
        <taxon>Sordariomycetes</taxon>
        <taxon>Hypocreomycetidae</taxon>
        <taxon>Glomerellales</taxon>
        <taxon>Glomerellaceae</taxon>
        <taxon>Colletotrichum</taxon>
        <taxon>Colletotrichum gloeosporioides species complex</taxon>
    </lineage>
</organism>
<accession>A0A8H4FJH4</accession>
<proteinExistence type="predicted"/>
<reference evidence="1" key="1">
    <citation type="journal article" date="2020" name="Phytopathology">
        <title>Genome sequence and comparative analysis of Colletotrichum gloeosporioides isolated from Liriodendron leaves.</title>
        <authorList>
            <person name="Fu F.F."/>
            <person name="Hao Z."/>
            <person name="Wang P."/>
            <person name="Lu Y."/>
            <person name="Xue L.J."/>
            <person name="Wei G."/>
            <person name="Tian Y."/>
            <person name="Baishi H."/>
            <person name="Xu H."/>
            <person name="Shi J."/>
            <person name="Cheng T."/>
            <person name="Wang G."/>
            <person name="Yi Y."/>
            <person name="Chen J."/>
        </authorList>
    </citation>
    <scope>NUCLEOTIDE SEQUENCE</scope>
    <source>
        <strain evidence="1">Lc1</strain>
    </source>
</reference>
<reference evidence="1" key="2">
    <citation type="submission" date="2020-03" db="EMBL/GenBank/DDBJ databases">
        <authorList>
            <person name="Fu F.-F."/>
            <person name="Chen J."/>
        </authorList>
    </citation>
    <scope>NUCLEOTIDE SEQUENCE</scope>
    <source>
        <strain evidence="1">Lc1</strain>
    </source>
</reference>
<dbReference type="EMBL" id="WVTB01000050">
    <property type="protein sequence ID" value="KAF3804365.1"/>
    <property type="molecule type" value="Genomic_DNA"/>
</dbReference>
<keyword evidence="2" id="KW-1185">Reference proteome</keyword>
<protein>
    <submittedName>
        <fullName evidence="1">Uncharacterized protein</fullName>
    </submittedName>
</protein>
<evidence type="ECO:0000313" key="1">
    <source>
        <dbReference type="EMBL" id="KAF3804365.1"/>
    </source>
</evidence>
<dbReference type="RefSeq" id="XP_045263524.1">
    <property type="nucleotide sequence ID" value="XM_045400851.1"/>
</dbReference>
<dbReference type="GeneID" id="69007889"/>
<evidence type="ECO:0000313" key="2">
    <source>
        <dbReference type="Proteomes" id="UP000613401"/>
    </source>
</evidence>
<dbReference type="AlphaFoldDB" id="A0A8H4FJH4"/>
<comment type="caution">
    <text evidence="1">The sequence shown here is derived from an EMBL/GenBank/DDBJ whole genome shotgun (WGS) entry which is preliminary data.</text>
</comment>